<dbReference type="GO" id="GO:0003730">
    <property type="term" value="F:mRNA 3'-UTR binding"/>
    <property type="evidence" value="ECO:0007669"/>
    <property type="project" value="TreeGrafter"/>
</dbReference>
<dbReference type="Gene3D" id="3.60.10.10">
    <property type="entry name" value="Endonuclease/exonuclease/phosphatase"/>
    <property type="match status" value="1"/>
</dbReference>
<keyword evidence="4" id="KW-1185">Reference proteome</keyword>
<evidence type="ECO:0000256" key="1">
    <source>
        <dbReference type="SAM" id="MobiDB-lite"/>
    </source>
</evidence>
<sequence>MERVDGVRCLADGWRLLISFQIKANKNYPMIGRHLTTVDSRPAQFVYTHWRHWYKPNNFWQTQRHPSSSVCSATQPFNRPPRPPDPYNWSSWRQAGILAQSQPRRGFLHSVGPMDHCERGPPQKRRKGAEKLQSGERSVHLPKSSPQKGSSSPKGSPQLLPDVTSNQTPLEPFFPLIELKRHWEDFSHVCQAPTTNEGKEKQPFEFSLMSYNILSQDLLHKNAYLYRHCHPPVLEWEHRFQNIIKEMKLHSADIMCLQEVDKDSYDEQIKPALESLGYQCEFKRRTGLKSDGCAVVFKRARFSLVSCHPVEYFRQGIPLLDRDNVGLIVLLSPIDPQSSFSNICVANTHLLFNPRRGDIKLAQLALLLAEISRVAQLPDGSICPVLLCGDFNSVPWSPLYRFIKDRRLDYEGMPLVEVSGQEQHSRRTRILTVPIWPRNLGISQQCQYESQRDSDWKQEEIESFTKPSIEHCLNLTSAYSHYLQESGQSEVTTCISRTAITVDYIFYSAALGDARAQAEGIAPPERGLQLLGRLALVGEDELQRVKSLPNQNNSSDHLPLLTCFRLYPQADS</sequence>
<name>A0A553R7F8_9TELE</name>
<feature type="compositionally biased region" description="Low complexity" evidence="1">
    <location>
        <begin position="141"/>
        <end position="161"/>
    </location>
</feature>
<dbReference type="InterPro" id="IPR036691">
    <property type="entry name" value="Endo/exonu/phosph_ase_sf"/>
</dbReference>
<dbReference type="GO" id="GO:0000175">
    <property type="term" value="F:3'-5'-RNA exonuclease activity"/>
    <property type="evidence" value="ECO:0007669"/>
    <property type="project" value="TreeGrafter"/>
</dbReference>
<comment type="caution">
    <text evidence="3">The sequence shown here is derived from an EMBL/GenBank/DDBJ whole genome shotgun (WGS) entry which is preliminary data.</text>
</comment>
<reference evidence="3 4" key="1">
    <citation type="journal article" date="2019" name="Sci. Data">
        <title>Hybrid genome assembly and annotation of Danionella translucida.</title>
        <authorList>
            <person name="Kadobianskyi M."/>
            <person name="Schulze L."/>
            <person name="Schuelke M."/>
            <person name="Judkewitz B."/>
        </authorList>
    </citation>
    <scope>NUCLEOTIDE SEQUENCE [LARGE SCALE GENOMIC DNA]</scope>
    <source>
        <strain evidence="3 4">Bolton</strain>
    </source>
</reference>
<feature type="compositionally biased region" description="Polar residues" evidence="1">
    <location>
        <begin position="64"/>
        <end position="75"/>
    </location>
</feature>
<dbReference type="Proteomes" id="UP000316079">
    <property type="component" value="Unassembled WGS sequence"/>
</dbReference>
<feature type="region of interest" description="Disordered" evidence="1">
    <location>
        <begin position="64"/>
        <end position="90"/>
    </location>
</feature>
<evidence type="ECO:0000313" key="3">
    <source>
        <dbReference type="EMBL" id="TRY98106.1"/>
    </source>
</evidence>
<evidence type="ECO:0000259" key="2">
    <source>
        <dbReference type="Pfam" id="PF03372"/>
    </source>
</evidence>
<protein>
    <recommendedName>
        <fullName evidence="2">Endonuclease/exonuclease/phosphatase domain-containing protein</fullName>
    </recommendedName>
</protein>
<dbReference type="AlphaFoldDB" id="A0A553R7F8"/>
<proteinExistence type="predicted"/>
<dbReference type="InterPro" id="IPR005135">
    <property type="entry name" value="Endo/exonuclease/phosphatase"/>
</dbReference>
<dbReference type="GO" id="GO:0070935">
    <property type="term" value="P:3'-UTR-mediated mRNA stabilization"/>
    <property type="evidence" value="ECO:0007669"/>
    <property type="project" value="TreeGrafter"/>
</dbReference>
<feature type="domain" description="Endonuclease/exonuclease/phosphatase" evidence="2">
    <location>
        <begin position="209"/>
        <end position="557"/>
    </location>
</feature>
<dbReference type="EMBL" id="SRMA01025189">
    <property type="protein sequence ID" value="TRY98106.1"/>
    <property type="molecule type" value="Genomic_DNA"/>
</dbReference>
<dbReference type="PANTHER" id="PTHR12121">
    <property type="entry name" value="CARBON CATABOLITE REPRESSOR PROTEIN 4"/>
    <property type="match status" value="1"/>
</dbReference>
<dbReference type="STRING" id="623744.A0A553R7F8"/>
<evidence type="ECO:0000313" key="4">
    <source>
        <dbReference type="Proteomes" id="UP000316079"/>
    </source>
</evidence>
<accession>A0A553R7F8</accession>
<dbReference type="Pfam" id="PF03372">
    <property type="entry name" value="Exo_endo_phos"/>
    <property type="match status" value="1"/>
</dbReference>
<dbReference type="InterPro" id="IPR050410">
    <property type="entry name" value="CCR4/nocturin_mRNA_transcr"/>
</dbReference>
<feature type="region of interest" description="Disordered" evidence="1">
    <location>
        <begin position="108"/>
        <end position="165"/>
    </location>
</feature>
<organism evidence="3 4">
    <name type="scientific">Danionella cerebrum</name>
    <dbReference type="NCBI Taxonomy" id="2873325"/>
    <lineage>
        <taxon>Eukaryota</taxon>
        <taxon>Metazoa</taxon>
        <taxon>Chordata</taxon>
        <taxon>Craniata</taxon>
        <taxon>Vertebrata</taxon>
        <taxon>Euteleostomi</taxon>
        <taxon>Actinopterygii</taxon>
        <taxon>Neopterygii</taxon>
        <taxon>Teleostei</taxon>
        <taxon>Ostariophysi</taxon>
        <taxon>Cypriniformes</taxon>
        <taxon>Danionidae</taxon>
        <taxon>Danioninae</taxon>
        <taxon>Danionella</taxon>
    </lineage>
</organism>
<feature type="compositionally biased region" description="Basic and acidic residues" evidence="1">
    <location>
        <begin position="129"/>
        <end position="139"/>
    </location>
</feature>
<gene>
    <name evidence="3" type="ORF">DNTS_028469</name>
</gene>
<dbReference type="PANTHER" id="PTHR12121:SF27">
    <property type="entry name" value="PROTEIN ANGEL HOMOLOG 2"/>
    <property type="match status" value="1"/>
</dbReference>
<dbReference type="SUPFAM" id="SSF56219">
    <property type="entry name" value="DNase I-like"/>
    <property type="match status" value="1"/>
</dbReference>
<dbReference type="OrthoDB" id="10253982at2759"/>